<dbReference type="Proteomes" id="UP001237642">
    <property type="component" value="Unassembled WGS sequence"/>
</dbReference>
<dbReference type="SUPFAM" id="SSF52833">
    <property type="entry name" value="Thioredoxin-like"/>
    <property type="match status" value="2"/>
</dbReference>
<keyword evidence="5" id="KW-0812">Transmembrane</keyword>
<reference evidence="8" key="2">
    <citation type="submission" date="2023-05" db="EMBL/GenBank/DDBJ databases">
        <authorList>
            <person name="Schelkunov M.I."/>
        </authorList>
    </citation>
    <scope>NUCLEOTIDE SEQUENCE</scope>
    <source>
        <strain evidence="8">Hsosn_3</strain>
        <tissue evidence="8">Leaf</tissue>
    </source>
</reference>
<dbReference type="InterPro" id="IPR036249">
    <property type="entry name" value="Thioredoxin-like_sf"/>
</dbReference>
<proteinExistence type="inferred from homology"/>
<dbReference type="Pfam" id="PF00085">
    <property type="entry name" value="Thioredoxin"/>
    <property type="match status" value="1"/>
</dbReference>
<dbReference type="PANTHER" id="PTHR18929:SF218">
    <property type="entry name" value="PROTEIN DISULFIDE-ISOMERASE 5-2"/>
    <property type="match status" value="1"/>
</dbReference>
<dbReference type="PROSITE" id="PS00194">
    <property type="entry name" value="THIOREDOXIN_1"/>
    <property type="match status" value="1"/>
</dbReference>
<dbReference type="GO" id="GO:0005783">
    <property type="term" value="C:endoplasmic reticulum"/>
    <property type="evidence" value="ECO:0007669"/>
    <property type="project" value="TreeGrafter"/>
</dbReference>
<dbReference type="InterPro" id="IPR013766">
    <property type="entry name" value="Thioredoxin_domain"/>
</dbReference>
<evidence type="ECO:0000313" key="8">
    <source>
        <dbReference type="EMBL" id="KAK1371818.1"/>
    </source>
</evidence>
<keyword evidence="5" id="KW-1133">Transmembrane helix</keyword>
<dbReference type="PROSITE" id="PS51352">
    <property type="entry name" value="THIOREDOXIN_2"/>
    <property type="match status" value="1"/>
</dbReference>
<name>A0AAD8HT61_9APIA</name>
<keyword evidence="9" id="KW-1185">Reference proteome</keyword>
<gene>
    <name evidence="8" type="ORF">POM88_037910</name>
</gene>
<dbReference type="AlphaFoldDB" id="A0AAD8HT61"/>
<comment type="similarity">
    <text evidence="1">Belongs to the protein disulfide isomerase family.</text>
</comment>
<evidence type="ECO:0000313" key="9">
    <source>
        <dbReference type="Proteomes" id="UP001237642"/>
    </source>
</evidence>
<evidence type="ECO:0000256" key="2">
    <source>
        <dbReference type="ARBA" id="ARBA00022729"/>
    </source>
</evidence>
<feature type="chain" id="PRO_5042066346" evidence="6">
    <location>
        <begin position="21"/>
        <end position="432"/>
    </location>
</feature>
<accession>A0AAD8HT61</accession>
<sequence length="432" mass="48973">MIRVCLISLIYILSISSILSSSWVVADEFVRDGKVLELDESNFDKAISTFDYIFVDFYAPWCGHCKHLAPQLDKAASALFESKDSIVIAKVNADKYTRLASKYEIDGFPTLKIFMHGIPTEYRGPRQANLIVQYLKKFVAPDVSVLDSDSSISRFVEASGTPFPIFIGFGVNESVISDLAIKYKKKAWFSVAKDFSEDMMVLYDFDKTPALVVLHPNYNEQAIFYGPFEDKFLEDFIKQSLFPLVLPISQDSLKTLRDDERKIVMTIVEDETTDKSKELVKVLKAAASANRDLVFGYVGVKQWEDFTESFEVYKKTVLPKMIVWDGDEQYFSVIGSDSISDEDQRSQVTQFLEGYRSGSVIQKRISGPSLMGFIKSLIGIRSMYILVFVIAMIFLILTIGKEEPLRVGTREQLSAVSETERRELHSSADKED</sequence>
<evidence type="ECO:0000256" key="3">
    <source>
        <dbReference type="ARBA" id="ARBA00023157"/>
    </source>
</evidence>
<feature type="signal peptide" evidence="6">
    <location>
        <begin position="1"/>
        <end position="20"/>
    </location>
</feature>
<keyword evidence="4" id="KW-0676">Redox-active center</keyword>
<dbReference type="Pfam" id="PF13848">
    <property type="entry name" value="Thioredoxin_6"/>
    <property type="match status" value="1"/>
</dbReference>
<dbReference type="GO" id="GO:0003756">
    <property type="term" value="F:protein disulfide isomerase activity"/>
    <property type="evidence" value="ECO:0007669"/>
    <property type="project" value="TreeGrafter"/>
</dbReference>
<dbReference type="GO" id="GO:0006457">
    <property type="term" value="P:protein folding"/>
    <property type="evidence" value="ECO:0007669"/>
    <property type="project" value="TreeGrafter"/>
</dbReference>
<dbReference type="CDD" id="cd02961">
    <property type="entry name" value="PDI_a_family"/>
    <property type="match status" value="1"/>
</dbReference>
<dbReference type="InterPro" id="IPR017937">
    <property type="entry name" value="Thioredoxin_CS"/>
</dbReference>
<evidence type="ECO:0000259" key="7">
    <source>
        <dbReference type="PROSITE" id="PS51352"/>
    </source>
</evidence>
<feature type="transmembrane region" description="Helical" evidence="5">
    <location>
        <begin position="383"/>
        <end position="400"/>
    </location>
</feature>
<dbReference type="Gene3D" id="3.40.30.10">
    <property type="entry name" value="Glutaredoxin"/>
    <property type="match status" value="2"/>
</dbReference>
<dbReference type="EMBL" id="JAUIZM010000008">
    <property type="protein sequence ID" value="KAK1371818.1"/>
    <property type="molecule type" value="Genomic_DNA"/>
</dbReference>
<reference evidence="8" key="1">
    <citation type="submission" date="2023-02" db="EMBL/GenBank/DDBJ databases">
        <title>Genome of toxic invasive species Heracleum sosnowskyi carries increased number of genes despite the absence of recent whole-genome duplications.</title>
        <authorList>
            <person name="Schelkunov M."/>
            <person name="Shtratnikova V."/>
            <person name="Makarenko M."/>
            <person name="Klepikova A."/>
            <person name="Omelchenko D."/>
            <person name="Novikova G."/>
            <person name="Obukhova E."/>
            <person name="Bogdanov V."/>
            <person name="Penin A."/>
            <person name="Logacheva M."/>
        </authorList>
    </citation>
    <scope>NUCLEOTIDE SEQUENCE</scope>
    <source>
        <strain evidence="8">Hsosn_3</strain>
        <tissue evidence="8">Leaf</tissue>
    </source>
</reference>
<keyword evidence="2 6" id="KW-0732">Signal</keyword>
<feature type="domain" description="Thioredoxin" evidence="7">
    <location>
        <begin position="16"/>
        <end position="140"/>
    </location>
</feature>
<dbReference type="GO" id="GO:0034976">
    <property type="term" value="P:response to endoplasmic reticulum stress"/>
    <property type="evidence" value="ECO:0007669"/>
    <property type="project" value="TreeGrafter"/>
</dbReference>
<organism evidence="8 9">
    <name type="scientific">Heracleum sosnowskyi</name>
    <dbReference type="NCBI Taxonomy" id="360622"/>
    <lineage>
        <taxon>Eukaryota</taxon>
        <taxon>Viridiplantae</taxon>
        <taxon>Streptophyta</taxon>
        <taxon>Embryophyta</taxon>
        <taxon>Tracheophyta</taxon>
        <taxon>Spermatophyta</taxon>
        <taxon>Magnoliopsida</taxon>
        <taxon>eudicotyledons</taxon>
        <taxon>Gunneridae</taxon>
        <taxon>Pentapetalae</taxon>
        <taxon>asterids</taxon>
        <taxon>campanulids</taxon>
        <taxon>Apiales</taxon>
        <taxon>Apiaceae</taxon>
        <taxon>Apioideae</taxon>
        <taxon>apioid superclade</taxon>
        <taxon>Tordylieae</taxon>
        <taxon>Tordyliinae</taxon>
        <taxon>Heracleum</taxon>
    </lineage>
</organism>
<evidence type="ECO:0000256" key="1">
    <source>
        <dbReference type="ARBA" id="ARBA00006347"/>
    </source>
</evidence>
<dbReference type="PANTHER" id="PTHR18929">
    <property type="entry name" value="PROTEIN DISULFIDE ISOMERASE"/>
    <property type="match status" value="1"/>
</dbReference>
<evidence type="ECO:0000256" key="4">
    <source>
        <dbReference type="ARBA" id="ARBA00023284"/>
    </source>
</evidence>
<comment type="caution">
    <text evidence="8">The sequence shown here is derived from an EMBL/GenBank/DDBJ whole genome shotgun (WGS) entry which is preliminary data.</text>
</comment>
<keyword evidence="5" id="KW-0472">Membrane</keyword>
<dbReference type="FunFam" id="3.40.30.10:FF:000107">
    <property type="entry name" value="Protein disulfide-isomerase 5-2"/>
    <property type="match status" value="1"/>
</dbReference>
<dbReference type="PRINTS" id="PR00421">
    <property type="entry name" value="THIOREDOXIN"/>
</dbReference>
<evidence type="ECO:0000256" key="6">
    <source>
        <dbReference type="SAM" id="SignalP"/>
    </source>
</evidence>
<keyword evidence="3" id="KW-1015">Disulfide bond</keyword>
<evidence type="ECO:0000256" key="5">
    <source>
        <dbReference type="SAM" id="Phobius"/>
    </source>
</evidence>
<protein>
    <submittedName>
        <fullName evidence="8">Thioredoxin domain-containing protein</fullName>
    </submittedName>
</protein>